<reference evidence="1 2" key="1">
    <citation type="submission" date="2015-01" db="EMBL/GenBank/DDBJ databases">
        <title>Evolution of Trichinella species and genotypes.</title>
        <authorList>
            <person name="Korhonen P.K."/>
            <person name="Edoardo P."/>
            <person name="Giuseppe L.R."/>
            <person name="Gasser R.B."/>
        </authorList>
    </citation>
    <scope>NUCLEOTIDE SEQUENCE [LARGE SCALE GENOMIC DNA]</scope>
    <source>
        <strain evidence="1">ISS470</strain>
    </source>
</reference>
<dbReference type="OrthoDB" id="5926399at2759"/>
<protein>
    <submittedName>
        <fullName evidence="1">Uncharacterized protein</fullName>
    </submittedName>
</protein>
<sequence>MHAIKLLQINNIKISIVLKIIVDELDINIRPDFKYSSTNYFLRSLTCQQSRNFLLKKCDG</sequence>
<comment type="caution">
    <text evidence="1">The sequence shown here is derived from an EMBL/GenBank/DDBJ whole genome shotgun (WGS) entry which is preliminary data.</text>
</comment>
<dbReference type="Proteomes" id="UP000054995">
    <property type="component" value="Unassembled WGS sequence"/>
</dbReference>
<gene>
    <name evidence="1" type="ORF">T4D_15135</name>
</gene>
<accession>A0A0V1G5U5</accession>
<proteinExistence type="predicted"/>
<evidence type="ECO:0000313" key="2">
    <source>
        <dbReference type="Proteomes" id="UP000054995"/>
    </source>
</evidence>
<name>A0A0V1G5U5_TRIPS</name>
<organism evidence="1 2">
    <name type="scientific">Trichinella pseudospiralis</name>
    <name type="common">Parasitic roundworm</name>
    <dbReference type="NCBI Taxonomy" id="6337"/>
    <lineage>
        <taxon>Eukaryota</taxon>
        <taxon>Metazoa</taxon>
        <taxon>Ecdysozoa</taxon>
        <taxon>Nematoda</taxon>
        <taxon>Enoplea</taxon>
        <taxon>Dorylaimia</taxon>
        <taxon>Trichinellida</taxon>
        <taxon>Trichinellidae</taxon>
        <taxon>Trichinella</taxon>
    </lineage>
</organism>
<evidence type="ECO:0000313" key="1">
    <source>
        <dbReference type="EMBL" id="KRY93484.1"/>
    </source>
</evidence>
<dbReference type="AlphaFoldDB" id="A0A0V1G5U5"/>
<dbReference type="EMBL" id="JYDT01000002">
    <property type="protein sequence ID" value="KRY93484.1"/>
    <property type="molecule type" value="Genomic_DNA"/>
</dbReference>
<keyword evidence="2" id="KW-1185">Reference proteome</keyword>